<sequence length="233" mass="24221">DVDSAPDEEPAVAPEPEGEPEPESSGDEKPGNRWGQVEEGPDQGKGGGQKSTETDSDATDDGTAESGGGKGNQWGRVEDGPDQGKGGDQDSTESDMDSADSADKGGPKGNMGVGNGLDEAPPGVTEDQPHYDERVEGTDGDDSLETDFFLMDSEGEDSGGSWTDITDSDGDQSSSSFGDDNSWTESVESDSGKGKGKGKDKGDDQNDEDSSDGADNLDAFENEAEDFSDQSDW</sequence>
<feature type="compositionally biased region" description="Basic and acidic residues" evidence="1">
    <location>
        <begin position="127"/>
        <end position="137"/>
    </location>
</feature>
<protein>
    <submittedName>
        <fullName evidence="2">Uncharacterized protein</fullName>
    </submittedName>
</protein>
<accession>A0A1G9IDH0</accession>
<feature type="compositionally biased region" description="Basic and acidic residues" evidence="1">
    <location>
        <begin position="190"/>
        <end position="204"/>
    </location>
</feature>
<evidence type="ECO:0000313" key="2">
    <source>
        <dbReference type="EMBL" id="SDL23182.1"/>
    </source>
</evidence>
<reference evidence="3" key="1">
    <citation type="submission" date="2016-10" db="EMBL/GenBank/DDBJ databases">
        <authorList>
            <person name="Varghese N."/>
            <person name="Submissions S."/>
        </authorList>
    </citation>
    <scope>NUCLEOTIDE SEQUENCE [LARGE SCALE GENOMIC DNA]</scope>
    <source>
        <strain evidence="3">DSM 16995</strain>
    </source>
</reference>
<dbReference type="STRING" id="246191.SAMN05660337_2546"/>
<organism evidence="2 3">
    <name type="scientific">Maridesulfovibrio ferrireducens</name>
    <dbReference type="NCBI Taxonomy" id="246191"/>
    <lineage>
        <taxon>Bacteria</taxon>
        <taxon>Pseudomonadati</taxon>
        <taxon>Thermodesulfobacteriota</taxon>
        <taxon>Desulfovibrionia</taxon>
        <taxon>Desulfovibrionales</taxon>
        <taxon>Desulfovibrionaceae</taxon>
        <taxon>Maridesulfovibrio</taxon>
    </lineage>
</organism>
<feature type="compositionally biased region" description="Low complexity" evidence="1">
    <location>
        <begin position="171"/>
        <end position="181"/>
    </location>
</feature>
<feature type="region of interest" description="Disordered" evidence="1">
    <location>
        <begin position="1"/>
        <end position="233"/>
    </location>
</feature>
<dbReference type="RefSeq" id="WP_170830366.1">
    <property type="nucleotide sequence ID" value="NZ_FNGA01000003.1"/>
</dbReference>
<dbReference type="AlphaFoldDB" id="A0A1G9IDH0"/>
<evidence type="ECO:0000256" key="1">
    <source>
        <dbReference type="SAM" id="MobiDB-lite"/>
    </source>
</evidence>
<feature type="compositionally biased region" description="Acidic residues" evidence="1">
    <location>
        <begin position="90"/>
        <end position="100"/>
    </location>
</feature>
<proteinExistence type="predicted"/>
<feature type="non-terminal residue" evidence="2">
    <location>
        <position position="1"/>
    </location>
</feature>
<evidence type="ECO:0000313" key="3">
    <source>
        <dbReference type="Proteomes" id="UP000199053"/>
    </source>
</evidence>
<feature type="compositionally biased region" description="Acidic residues" evidence="1">
    <location>
        <begin position="218"/>
        <end position="233"/>
    </location>
</feature>
<keyword evidence="3" id="KW-1185">Reference proteome</keyword>
<feature type="compositionally biased region" description="Acidic residues" evidence="1">
    <location>
        <begin position="54"/>
        <end position="63"/>
    </location>
</feature>
<dbReference type="Proteomes" id="UP000199053">
    <property type="component" value="Unassembled WGS sequence"/>
</dbReference>
<feature type="compositionally biased region" description="Acidic residues" evidence="1">
    <location>
        <begin position="1"/>
        <end position="25"/>
    </location>
</feature>
<name>A0A1G9IDH0_9BACT</name>
<dbReference type="EMBL" id="FNGA01000003">
    <property type="protein sequence ID" value="SDL23182.1"/>
    <property type="molecule type" value="Genomic_DNA"/>
</dbReference>
<gene>
    <name evidence="2" type="ORF">SAMN05660337_2546</name>
</gene>